<sequence>MRCSTHLEGNIVPAQKQTNQPVENLLKNPPGKIRRYIWFLFPLSMTANGLDTPCTEKYFVPFWLQLNSSTKLHEYMSIDSSVSGNIVVSRRRGKNPITGDNQEKPFCILFNTLIETKIAVYCTASAFHCKDWFVVPHVMKTRSILYMSHLDIRA</sequence>
<protein>
    <submittedName>
        <fullName evidence="1">Uncharacterized protein</fullName>
    </submittedName>
</protein>
<accession>A0A1V4IWZ4</accession>
<comment type="caution">
    <text evidence="1">The sequence shown here is derived from an EMBL/GenBank/DDBJ whole genome shotgun (WGS) entry which is preliminary data.</text>
</comment>
<name>A0A1V4IWZ4_PATFA</name>
<keyword evidence="2" id="KW-1185">Reference proteome</keyword>
<organism evidence="1 2">
    <name type="scientific">Patagioenas fasciata monilis</name>
    <dbReference type="NCBI Taxonomy" id="372326"/>
    <lineage>
        <taxon>Eukaryota</taxon>
        <taxon>Metazoa</taxon>
        <taxon>Chordata</taxon>
        <taxon>Craniata</taxon>
        <taxon>Vertebrata</taxon>
        <taxon>Euteleostomi</taxon>
        <taxon>Archelosauria</taxon>
        <taxon>Archosauria</taxon>
        <taxon>Dinosauria</taxon>
        <taxon>Saurischia</taxon>
        <taxon>Theropoda</taxon>
        <taxon>Coelurosauria</taxon>
        <taxon>Aves</taxon>
        <taxon>Neognathae</taxon>
        <taxon>Neoaves</taxon>
        <taxon>Columbimorphae</taxon>
        <taxon>Columbiformes</taxon>
        <taxon>Columbidae</taxon>
        <taxon>Patagioenas</taxon>
    </lineage>
</organism>
<evidence type="ECO:0000313" key="1">
    <source>
        <dbReference type="EMBL" id="OPJ64350.1"/>
    </source>
</evidence>
<dbReference type="Proteomes" id="UP000190648">
    <property type="component" value="Unassembled WGS sequence"/>
</dbReference>
<proteinExistence type="predicted"/>
<evidence type="ECO:0000313" key="2">
    <source>
        <dbReference type="Proteomes" id="UP000190648"/>
    </source>
</evidence>
<dbReference type="EMBL" id="LSYS01009665">
    <property type="protein sequence ID" value="OPJ64350.1"/>
    <property type="molecule type" value="Genomic_DNA"/>
</dbReference>
<reference evidence="1 2" key="1">
    <citation type="submission" date="2016-02" db="EMBL/GenBank/DDBJ databases">
        <title>Band-tailed pigeon sequencing and assembly.</title>
        <authorList>
            <person name="Soares A.E."/>
            <person name="Novak B.J."/>
            <person name="Rice E.S."/>
            <person name="O'Connell B."/>
            <person name="Chang D."/>
            <person name="Weber S."/>
            <person name="Shapiro B."/>
        </authorList>
    </citation>
    <scope>NUCLEOTIDE SEQUENCE [LARGE SCALE GENOMIC DNA]</scope>
    <source>
        <strain evidence="1">BTP2013</strain>
        <tissue evidence="1">Blood</tissue>
    </source>
</reference>
<dbReference type="AlphaFoldDB" id="A0A1V4IWZ4"/>
<gene>
    <name evidence="1" type="ORF">AV530_009164</name>
</gene>